<organism evidence="10 11">
    <name type="scientific">Paraliobacillus quinghaiensis</name>
    <dbReference type="NCBI Taxonomy" id="470815"/>
    <lineage>
        <taxon>Bacteria</taxon>
        <taxon>Bacillati</taxon>
        <taxon>Bacillota</taxon>
        <taxon>Bacilli</taxon>
        <taxon>Bacillales</taxon>
        <taxon>Bacillaceae</taxon>
        <taxon>Paraliobacillus</taxon>
    </lineage>
</organism>
<dbReference type="Pfam" id="PF04616">
    <property type="entry name" value="Glyco_hydro_43"/>
    <property type="match status" value="1"/>
</dbReference>
<keyword evidence="11" id="KW-1185">Reference proteome</keyword>
<feature type="signal peptide" evidence="9">
    <location>
        <begin position="1"/>
        <end position="18"/>
    </location>
</feature>
<evidence type="ECO:0000313" key="10">
    <source>
        <dbReference type="EMBL" id="GGM38650.1"/>
    </source>
</evidence>
<feature type="compositionally biased region" description="Polar residues" evidence="8">
    <location>
        <begin position="327"/>
        <end position="341"/>
    </location>
</feature>
<dbReference type="SUPFAM" id="SSF75005">
    <property type="entry name" value="Arabinanase/levansucrase/invertase"/>
    <property type="match status" value="1"/>
</dbReference>
<evidence type="ECO:0000256" key="6">
    <source>
        <dbReference type="PIRSR" id="PIRSR026534-1"/>
    </source>
</evidence>
<evidence type="ECO:0000256" key="9">
    <source>
        <dbReference type="SAM" id="SignalP"/>
    </source>
</evidence>
<feature type="site" description="Important for catalytic activity, responsible for pKa modulation of the active site Glu and correct orientation of both the proton donor and substrate" evidence="7">
    <location>
        <position position="158"/>
    </location>
</feature>
<name>A0A917TW93_9BACI</name>
<reference evidence="10" key="1">
    <citation type="journal article" date="2014" name="Int. J. Syst. Evol. Microbiol.">
        <title>Complete genome sequence of Corynebacterium casei LMG S-19264T (=DSM 44701T), isolated from a smear-ripened cheese.</title>
        <authorList>
            <consortium name="US DOE Joint Genome Institute (JGI-PGF)"/>
            <person name="Walter F."/>
            <person name="Albersmeier A."/>
            <person name="Kalinowski J."/>
            <person name="Ruckert C."/>
        </authorList>
    </citation>
    <scope>NUCLEOTIDE SEQUENCE</scope>
    <source>
        <strain evidence="10">CGMCC 1.6333</strain>
    </source>
</reference>
<dbReference type="InterPro" id="IPR023296">
    <property type="entry name" value="Glyco_hydro_beta-prop_sf"/>
</dbReference>
<dbReference type="PANTHER" id="PTHR43301:SF3">
    <property type="entry name" value="ARABINAN ENDO-1,5-ALPHA-L-ARABINOSIDASE A-RELATED"/>
    <property type="match status" value="1"/>
</dbReference>
<evidence type="ECO:0000256" key="3">
    <source>
        <dbReference type="ARBA" id="ARBA00022801"/>
    </source>
</evidence>
<feature type="chain" id="PRO_5039637354" description="Endo-alpha-(1-&gt;5)-L-arabinanase" evidence="9">
    <location>
        <begin position="19"/>
        <end position="341"/>
    </location>
</feature>
<sequence length="341" mass="38107">MKKIFLFLFITTLFVITACGDSEVNETTFQNPVYEPVLADPSIIKADDGYYYAYGTEDAWGEHSKAVFTPIIKSKNLIDWEYVGPAFEAKPNWKGAGSLWAPDIQKYQDKYYLYYSLSIWGDSNPGIGVALSDNPEGPFEDQGKLFTSEEIGVANSIDPFFYLTEDGIPYLFWGSFHGIYGIELAEDGLSTKGEKFQIAGDAFEAPYIIKREDYYYFFGSLGSCCDGANSTYHVAVGRSDNLLGPYLDKNGKDIKNSTGTTILQGQEDGLYVGPGHNAIVQDDEGTDWLIYHAINKEDSKLWTGASRRPVMIDPIVWEDGWPKVKDQQPNTEDQPAPVINQ</sequence>
<dbReference type="PIRSF" id="PIRSF026534">
    <property type="entry name" value="Endo_alpha-L-arabinosidase"/>
    <property type="match status" value="1"/>
</dbReference>
<dbReference type="InterPro" id="IPR050727">
    <property type="entry name" value="GH43_arabinanases"/>
</dbReference>
<dbReference type="GO" id="GO:0046558">
    <property type="term" value="F:arabinan endo-1,5-alpha-L-arabinosidase activity"/>
    <property type="evidence" value="ECO:0007669"/>
    <property type="project" value="UniProtKB-EC"/>
</dbReference>
<evidence type="ECO:0000313" key="11">
    <source>
        <dbReference type="Proteomes" id="UP000618460"/>
    </source>
</evidence>
<protein>
    <recommendedName>
        <fullName evidence="5">Endo-alpha-(1-&gt;5)-L-arabinanase</fullName>
        <ecNumber evidence="5">3.2.1.99</ecNumber>
    </recommendedName>
</protein>
<dbReference type="AlphaFoldDB" id="A0A917TW93"/>
<comment type="similarity">
    <text evidence="2 5">Belongs to the glycosyl hydrolase 43 family.</text>
</comment>
<keyword evidence="9" id="KW-0732">Signal</keyword>
<dbReference type="PROSITE" id="PS51257">
    <property type="entry name" value="PROKAR_LIPOPROTEIN"/>
    <property type="match status" value="1"/>
</dbReference>
<dbReference type="Gene3D" id="2.115.10.20">
    <property type="entry name" value="Glycosyl hydrolase domain, family 43"/>
    <property type="match status" value="1"/>
</dbReference>
<dbReference type="RefSeq" id="WP_117156466.1">
    <property type="nucleotide sequence ID" value="NZ_BMLG01000018.1"/>
</dbReference>
<comment type="caution">
    <text evidence="10">The sequence shown here is derived from an EMBL/GenBank/DDBJ whole genome shotgun (WGS) entry which is preliminary data.</text>
</comment>
<dbReference type="CDD" id="cd18616">
    <property type="entry name" value="GH43_ABN-like"/>
    <property type="match status" value="1"/>
</dbReference>
<dbReference type="GO" id="GO:0005975">
    <property type="term" value="P:carbohydrate metabolic process"/>
    <property type="evidence" value="ECO:0007669"/>
    <property type="project" value="InterPro"/>
</dbReference>
<dbReference type="PANTHER" id="PTHR43301">
    <property type="entry name" value="ARABINAN ENDO-1,5-ALPHA-L-ARABINOSIDASE"/>
    <property type="match status" value="1"/>
</dbReference>
<feature type="active site" description="Proton donor" evidence="6">
    <location>
        <position position="204"/>
    </location>
</feature>
<feature type="site" description="Important for substrate recognition" evidence="7">
    <location>
        <position position="276"/>
    </location>
</feature>
<feature type="active site" description="Proton acceptor" evidence="6">
    <location>
        <position position="40"/>
    </location>
</feature>
<evidence type="ECO:0000256" key="2">
    <source>
        <dbReference type="ARBA" id="ARBA00009865"/>
    </source>
</evidence>
<gene>
    <name evidence="10" type="ORF">GCM10011351_26000</name>
</gene>
<dbReference type="EC" id="3.2.1.99" evidence="5"/>
<dbReference type="Proteomes" id="UP000618460">
    <property type="component" value="Unassembled WGS sequence"/>
</dbReference>
<evidence type="ECO:0000256" key="7">
    <source>
        <dbReference type="PIRSR" id="PIRSR026534-3"/>
    </source>
</evidence>
<dbReference type="OrthoDB" id="9801455at2"/>
<accession>A0A917TW93</accession>
<comment type="catalytic activity">
    <reaction evidence="5">
        <text>Endohydrolysis of (1-&gt;5)-alpha-arabinofuranosidic linkages in (1-&gt;5)-arabinans.</text>
        <dbReference type="EC" id="3.2.1.99"/>
    </reaction>
</comment>
<keyword evidence="3 5" id="KW-0378">Hydrolase</keyword>
<comment type="pathway">
    <text evidence="1 5">Glycan metabolism; L-arabinan degradation.</text>
</comment>
<dbReference type="InterPro" id="IPR006710">
    <property type="entry name" value="Glyco_hydro_43"/>
</dbReference>
<dbReference type="InterPro" id="IPR016840">
    <property type="entry name" value="Glyco_hydro_43_endo_a_Ara-ase"/>
</dbReference>
<keyword evidence="4 5" id="KW-0326">Glycosidase</keyword>
<proteinExistence type="inferred from homology"/>
<reference evidence="10" key="2">
    <citation type="submission" date="2020-09" db="EMBL/GenBank/DDBJ databases">
        <authorList>
            <person name="Sun Q."/>
            <person name="Zhou Y."/>
        </authorList>
    </citation>
    <scope>NUCLEOTIDE SEQUENCE</scope>
    <source>
        <strain evidence="10">CGMCC 1.6333</strain>
    </source>
</reference>
<evidence type="ECO:0000256" key="8">
    <source>
        <dbReference type="SAM" id="MobiDB-lite"/>
    </source>
</evidence>
<evidence type="ECO:0000256" key="4">
    <source>
        <dbReference type="ARBA" id="ARBA00023295"/>
    </source>
</evidence>
<evidence type="ECO:0000256" key="5">
    <source>
        <dbReference type="PIRNR" id="PIRNR026534"/>
    </source>
</evidence>
<dbReference type="EMBL" id="BMLG01000018">
    <property type="protein sequence ID" value="GGM38650.1"/>
    <property type="molecule type" value="Genomic_DNA"/>
</dbReference>
<evidence type="ECO:0000256" key="1">
    <source>
        <dbReference type="ARBA" id="ARBA00004834"/>
    </source>
</evidence>
<feature type="region of interest" description="Disordered" evidence="8">
    <location>
        <begin position="321"/>
        <end position="341"/>
    </location>
</feature>